<dbReference type="PATRIC" id="fig|1423816.3.peg.2418"/>
<dbReference type="Pfam" id="PF00589">
    <property type="entry name" value="Phage_integrase"/>
    <property type="match status" value="1"/>
</dbReference>
<accession>A0A0R1EXZ0</accession>
<gene>
    <name evidence="5" type="ORF">FD51_GL002320</name>
</gene>
<evidence type="ECO:0000256" key="1">
    <source>
        <dbReference type="ARBA" id="ARBA00008857"/>
    </source>
</evidence>
<feature type="domain" description="Tyr recombinase" evidence="4">
    <location>
        <begin position="193"/>
        <end position="404"/>
    </location>
</feature>
<dbReference type="InterPro" id="IPR011010">
    <property type="entry name" value="DNA_brk_join_enz"/>
</dbReference>
<proteinExistence type="inferred from homology"/>
<evidence type="ECO:0000259" key="4">
    <source>
        <dbReference type="PROSITE" id="PS51898"/>
    </source>
</evidence>
<dbReference type="Gene3D" id="1.10.443.10">
    <property type="entry name" value="Intergrase catalytic core"/>
    <property type="match status" value="1"/>
</dbReference>
<evidence type="ECO:0000256" key="3">
    <source>
        <dbReference type="ARBA" id="ARBA00023172"/>
    </source>
</evidence>
<dbReference type="PANTHER" id="PTHR30349">
    <property type="entry name" value="PHAGE INTEGRASE-RELATED"/>
    <property type="match status" value="1"/>
</dbReference>
<dbReference type="eggNOG" id="COG0582">
    <property type="taxonomic scope" value="Bacteria"/>
</dbReference>
<dbReference type="Proteomes" id="UP000051984">
    <property type="component" value="Unassembled WGS sequence"/>
</dbReference>
<comment type="caution">
    <text evidence="5">The sequence shown here is derived from an EMBL/GenBank/DDBJ whole genome shotgun (WGS) entry which is preliminary data.</text>
</comment>
<evidence type="ECO:0000313" key="6">
    <source>
        <dbReference type="Proteomes" id="UP000051984"/>
    </source>
</evidence>
<dbReference type="EMBL" id="AZCT01000004">
    <property type="protein sequence ID" value="KRK12739.1"/>
    <property type="molecule type" value="Genomic_DNA"/>
</dbReference>
<organism evidence="5 6">
    <name type="scientific">Lacticaseibacillus zeae DSM 20178 = KCTC 3804</name>
    <dbReference type="NCBI Taxonomy" id="1423816"/>
    <lineage>
        <taxon>Bacteria</taxon>
        <taxon>Bacillati</taxon>
        <taxon>Bacillota</taxon>
        <taxon>Bacilli</taxon>
        <taxon>Lactobacillales</taxon>
        <taxon>Lactobacillaceae</taxon>
        <taxon>Lacticaseibacillus</taxon>
    </lineage>
</organism>
<sequence>MSITKTKAGTYQVSVFYPKAVRELMGVAGQTRFRETISTKQAAVAKEREINKKIKEAQKNGNARSLELKGKILFKTFYKDVFMPLYLTGSTGRAPVVPTKATVEYQRGLFKNHLLPMFGSYSMTYLNSNKEFVVDRLKEKSEHFANIKTVKAYVRQMFEVAEILDYIEYDRVGKSLRLVGQPHKDKLKKERVKKGEFLTAEQLLDWLQATKEDYERGKLSLADYTLFLLTLHLGDRKSESYALQWKHIDLEAGKLYLVQSLDGNRDAKDTKGHKQSIMTLPQDILYLLADWKAEQAKQLEAIGVEQDGEQWLFTYVTREGIRNQPLYSDYLNARIKSVNRRHPELVYLHPHKMRHTFSTLARQGGASMEDISSALTHSNVSTTRTYVNTPDIITTVTHQRFLDRLNSARLEKQKDVQNSN</sequence>
<comment type="similarity">
    <text evidence="1">Belongs to the 'phage' integrase family.</text>
</comment>
<dbReference type="GO" id="GO:0006310">
    <property type="term" value="P:DNA recombination"/>
    <property type="evidence" value="ECO:0007669"/>
    <property type="project" value="UniProtKB-KW"/>
</dbReference>
<keyword evidence="2" id="KW-0238">DNA-binding</keyword>
<dbReference type="InterPro" id="IPR013762">
    <property type="entry name" value="Integrase-like_cat_sf"/>
</dbReference>
<name>A0A0R1EXZ0_LACZE</name>
<dbReference type="InterPro" id="IPR002104">
    <property type="entry name" value="Integrase_catalytic"/>
</dbReference>
<dbReference type="AlphaFoldDB" id="A0A0R1EXZ0"/>
<dbReference type="InterPro" id="IPR050090">
    <property type="entry name" value="Tyrosine_recombinase_XerCD"/>
</dbReference>
<keyword evidence="3" id="KW-0233">DNA recombination</keyword>
<dbReference type="GO" id="GO:0003677">
    <property type="term" value="F:DNA binding"/>
    <property type="evidence" value="ECO:0007669"/>
    <property type="project" value="UniProtKB-KW"/>
</dbReference>
<reference evidence="5 6" key="1">
    <citation type="journal article" date="2015" name="Genome Announc.">
        <title>Expanding the biotechnology potential of lactobacilli through comparative genomics of 213 strains and associated genera.</title>
        <authorList>
            <person name="Sun Z."/>
            <person name="Harris H.M."/>
            <person name="McCann A."/>
            <person name="Guo C."/>
            <person name="Argimon S."/>
            <person name="Zhang W."/>
            <person name="Yang X."/>
            <person name="Jeffery I.B."/>
            <person name="Cooney J.C."/>
            <person name="Kagawa T.F."/>
            <person name="Liu W."/>
            <person name="Song Y."/>
            <person name="Salvetti E."/>
            <person name="Wrobel A."/>
            <person name="Rasinkangas P."/>
            <person name="Parkhill J."/>
            <person name="Rea M.C."/>
            <person name="O'Sullivan O."/>
            <person name="Ritari J."/>
            <person name="Douillard F.P."/>
            <person name="Paul Ross R."/>
            <person name="Yang R."/>
            <person name="Briner A.E."/>
            <person name="Felis G.E."/>
            <person name="de Vos W.M."/>
            <person name="Barrangou R."/>
            <person name="Klaenhammer T.R."/>
            <person name="Caufield P.W."/>
            <person name="Cui Y."/>
            <person name="Zhang H."/>
            <person name="O'Toole P.W."/>
        </authorList>
    </citation>
    <scope>NUCLEOTIDE SEQUENCE [LARGE SCALE GENOMIC DNA]</scope>
    <source>
        <strain evidence="5 6">DSM 20178</strain>
    </source>
</reference>
<evidence type="ECO:0000256" key="2">
    <source>
        <dbReference type="ARBA" id="ARBA00023125"/>
    </source>
</evidence>
<dbReference type="RefSeq" id="WP_010490990.1">
    <property type="nucleotide sequence ID" value="NZ_AZCT01000004.1"/>
</dbReference>
<dbReference type="PROSITE" id="PS51898">
    <property type="entry name" value="TYR_RECOMBINASE"/>
    <property type="match status" value="1"/>
</dbReference>
<dbReference type="SUPFAM" id="SSF56349">
    <property type="entry name" value="DNA breaking-rejoining enzymes"/>
    <property type="match status" value="1"/>
</dbReference>
<dbReference type="PANTHER" id="PTHR30349:SF41">
    <property type="entry name" value="INTEGRASE_RECOMBINASE PROTEIN MJ0367-RELATED"/>
    <property type="match status" value="1"/>
</dbReference>
<dbReference type="GO" id="GO:0015074">
    <property type="term" value="P:DNA integration"/>
    <property type="evidence" value="ECO:0007669"/>
    <property type="project" value="InterPro"/>
</dbReference>
<protein>
    <submittedName>
        <fullName evidence="5">Tyrosine recombinase xerC</fullName>
    </submittedName>
</protein>
<evidence type="ECO:0000313" key="5">
    <source>
        <dbReference type="EMBL" id="KRK12739.1"/>
    </source>
</evidence>